<feature type="domain" description="PUM-HD" evidence="9">
    <location>
        <begin position="527"/>
        <end position="878"/>
    </location>
</feature>
<dbReference type="Gene3D" id="1.25.10.10">
    <property type="entry name" value="Leucine-rich Repeat Variant"/>
    <property type="match status" value="1"/>
</dbReference>
<evidence type="ECO:0000256" key="2">
    <source>
        <dbReference type="ARBA" id="ARBA00022490"/>
    </source>
</evidence>
<reference evidence="11" key="1">
    <citation type="submission" date="2016-05" db="EMBL/GenBank/DDBJ databases">
        <title>Comparative genomics of biotechnologically important yeasts.</title>
        <authorList>
            <consortium name="DOE Joint Genome Institute"/>
            <person name="Riley R."/>
            <person name="Haridas S."/>
            <person name="Wolfe K.H."/>
            <person name="Lopes M.R."/>
            <person name="Hittinger C.T."/>
            <person name="Goker M."/>
            <person name="Salamov A."/>
            <person name="Wisecaver J."/>
            <person name="Long T.M."/>
            <person name="Aerts A.L."/>
            <person name="Barry K."/>
            <person name="Choi C."/>
            <person name="Clum A."/>
            <person name="Coughlan A.Y."/>
            <person name="Deshpande S."/>
            <person name="Douglass A.P."/>
            <person name="Hanson S.J."/>
            <person name="Klenk H.-P."/>
            <person name="Labutti K."/>
            <person name="Lapidus A."/>
            <person name="Lindquist E."/>
            <person name="Lipzen A."/>
            <person name="Meier-Kolthoff J.P."/>
            <person name="Ohm R.A."/>
            <person name="Otillar R.P."/>
            <person name="Pangilinan J."/>
            <person name="Peng Y."/>
            <person name="Rokas A."/>
            <person name="Rosa C.A."/>
            <person name="Scheuner C."/>
            <person name="Sibirny A.A."/>
            <person name="Slot J.C."/>
            <person name="Stielow J.B."/>
            <person name="Sun H."/>
            <person name="Kurtzman C.P."/>
            <person name="Blackwell M."/>
            <person name="Grigoriev I.V."/>
            <person name="Jeffries T.W."/>
        </authorList>
    </citation>
    <scope>NUCLEOTIDE SEQUENCE [LARGE SCALE GENOMIC DNA]</scope>
    <source>
        <strain evidence="11">NRRL Y-1933</strain>
    </source>
</reference>
<feature type="repeat" description="Pumilio" evidence="7">
    <location>
        <begin position="584"/>
        <end position="619"/>
    </location>
</feature>
<evidence type="ECO:0000256" key="7">
    <source>
        <dbReference type="PROSITE-ProRule" id="PRU00317"/>
    </source>
</evidence>
<dbReference type="InterPro" id="IPR016024">
    <property type="entry name" value="ARM-type_fold"/>
</dbReference>
<dbReference type="CDD" id="cd07920">
    <property type="entry name" value="Pumilio"/>
    <property type="match status" value="1"/>
</dbReference>
<protein>
    <recommendedName>
        <fullName evidence="6">Pumilio homology domain family member 3</fullName>
    </recommendedName>
</protein>
<sequence length="891" mass="97897">MLSDTIWSNGNGVASPHHQPSNYRSVLDQVDPDVAKMLANSAAASSLASTTSPSAHTHTIGESRRFSFNDGENNIFGFKKESLPAIGGYAASTGGVHHHPQAAASVAGPTPNPPHPHLGFGTASISGGIASRHPPQDSFLQKFSSVADATRDIELSNNLGKLTMDSSSNPIQSNGLPSSRRTSFNQTDNQVGGASLLTSPRGSLNENLNMPAARTSRHQSISEKIDHYNSTSPIQASAALSVSSDLNSNIGLNPNQQLSNNNSDQKNNSNRFWSPATATAFTPNNSYNYFIDNSGFPHAGPPPPPPGQGFNPYVRAGPPPQFMVPSPPPQFMDPNFYQIMNYNNLNNPNSVTPPEMDNFGSGSSPENAKPGDNGESAVSSDDSENHKEFLKRANTPGIGLINRQMAGPGAGFMFAAFNPYSVYQQSPPLPNNVTSGETSPTGDTASPTGNAPNPPLSQPGPIPTAGLPSGGPPPMFMDPNMMPPIMSSRSIPPVNPSPNNSKPSRKERNGSKNPNSNNGKNGANHIYRSPLLEEVRSNSKGKEYYLRDIYGHAVEFTKDQHGSRFIQQKLPDATEEEKEVIFNEIRDISYELMTDVFGNYVIQKYFEHGSTTQQKILLEYMDGHIYELSLQMYGCRVIQRALEAIELDAQIKIINELKDYVLICAKDQNGNHVIQKSIEKIPFGEIKFILDSLDNQIYHLSTHPYGCRVIQRLLEHSSVKDQKKILDELNRFIFYLIQDQYGNYVMQHILERGNPEDREEILKVVLGSVVNFSKHKFASNVIEKCIKYGSLSQRKRILHEVMVGNEDINEEMVNDDSALALMVKDQYANYVIQKLVEGFDAKSDEKKRLVAKLRQYLKQISSKNTYGKHLASVEKMIIVAENALIEAEKAT</sequence>
<feature type="region of interest" description="Disordered" evidence="8">
    <location>
        <begin position="46"/>
        <end position="65"/>
    </location>
</feature>
<dbReference type="SMART" id="SM00025">
    <property type="entry name" value="Pumilio"/>
    <property type="match status" value="8"/>
</dbReference>
<dbReference type="EMBL" id="KV454546">
    <property type="protein sequence ID" value="ODV64825.1"/>
    <property type="molecule type" value="Genomic_DNA"/>
</dbReference>
<dbReference type="OrthoDB" id="668540at2759"/>
<dbReference type="PROSITE" id="PS50302">
    <property type="entry name" value="PUM"/>
    <property type="match status" value="8"/>
</dbReference>
<feature type="region of interest" description="Disordered" evidence="8">
    <location>
        <begin position="160"/>
        <end position="221"/>
    </location>
</feature>
<evidence type="ECO:0000256" key="3">
    <source>
        <dbReference type="ARBA" id="ARBA00022737"/>
    </source>
</evidence>
<evidence type="ECO:0000256" key="8">
    <source>
        <dbReference type="SAM" id="MobiDB-lite"/>
    </source>
</evidence>
<dbReference type="GO" id="GO:0000288">
    <property type="term" value="P:nuclear-transcribed mRNA catabolic process, deadenylation-dependent decay"/>
    <property type="evidence" value="ECO:0007669"/>
    <property type="project" value="TreeGrafter"/>
</dbReference>
<feature type="compositionally biased region" description="Polar residues" evidence="8">
    <location>
        <begin position="160"/>
        <end position="208"/>
    </location>
</feature>
<evidence type="ECO:0000256" key="4">
    <source>
        <dbReference type="ARBA" id="ARBA00022884"/>
    </source>
</evidence>
<evidence type="ECO:0000256" key="6">
    <source>
        <dbReference type="ARBA" id="ARBA00081811"/>
    </source>
</evidence>
<dbReference type="PROSITE" id="PS50303">
    <property type="entry name" value="PUM_HD"/>
    <property type="match status" value="1"/>
</dbReference>
<keyword evidence="11" id="KW-1185">Reference proteome</keyword>
<feature type="compositionally biased region" description="Low complexity" evidence="8">
    <location>
        <begin position="46"/>
        <end position="58"/>
    </location>
</feature>
<feature type="repeat" description="Pumilio" evidence="7">
    <location>
        <begin position="811"/>
        <end position="851"/>
    </location>
</feature>
<proteinExistence type="inferred from homology"/>
<dbReference type="PANTHER" id="PTHR12537">
    <property type="entry name" value="RNA BINDING PROTEIN PUMILIO-RELATED"/>
    <property type="match status" value="1"/>
</dbReference>
<feature type="compositionally biased region" description="Low complexity" evidence="8">
    <location>
        <begin position="477"/>
        <end position="502"/>
    </location>
</feature>
<comment type="similarity">
    <text evidence="5">Belongs to the PUF3 family.</text>
</comment>
<dbReference type="Pfam" id="PF00806">
    <property type="entry name" value="PUF"/>
    <property type="match status" value="8"/>
</dbReference>
<dbReference type="InterPro" id="IPR011989">
    <property type="entry name" value="ARM-like"/>
</dbReference>
<dbReference type="RefSeq" id="XP_020073892.1">
    <property type="nucleotide sequence ID" value="XM_020219569.1"/>
</dbReference>
<keyword evidence="4" id="KW-0694">RNA-binding</keyword>
<feature type="compositionally biased region" description="Low complexity" evidence="8">
    <location>
        <begin position="511"/>
        <end position="524"/>
    </location>
</feature>
<dbReference type="FunFam" id="1.25.10.10:FF:000004">
    <property type="entry name" value="Pumilio homolog 1 isoform 2"/>
    <property type="match status" value="1"/>
</dbReference>
<feature type="repeat" description="Pumilio" evidence="7">
    <location>
        <begin position="728"/>
        <end position="763"/>
    </location>
</feature>
<dbReference type="STRING" id="984485.A0A1E4RCG9"/>
<evidence type="ECO:0000313" key="10">
    <source>
        <dbReference type="EMBL" id="ODV64825.1"/>
    </source>
</evidence>
<organism evidence="10 11">
    <name type="scientific">Hyphopichia burtonii NRRL Y-1933</name>
    <dbReference type="NCBI Taxonomy" id="984485"/>
    <lineage>
        <taxon>Eukaryota</taxon>
        <taxon>Fungi</taxon>
        <taxon>Dikarya</taxon>
        <taxon>Ascomycota</taxon>
        <taxon>Saccharomycotina</taxon>
        <taxon>Pichiomycetes</taxon>
        <taxon>Debaryomycetaceae</taxon>
        <taxon>Hyphopichia</taxon>
    </lineage>
</organism>
<feature type="region of interest" description="Disordered" evidence="8">
    <location>
        <begin position="346"/>
        <end position="388"/>
    </location>
</feature>
<keyword evidence="2" id="KW-0963">Cytoplasm</keyword>
<dbReference type="Proteomes" id="UP000095085">
    <property type="component" value="Unassembled WGS sequence"/>
</dbReference>
<evidence type="ECO:0000313" key="11">
    <source>
        <dbReference type="Proteomes" id="UP000095085"/>
    </source>
</evidence>
<feature type="compositionally biased region" description="Polar residues" evidence="8">
    <location>
        <begin position="428"/>
        <end position="451"/>
    </location>
</feature>
<keyword evidence="3" id="KW-0677">Repeat</keyword>
<dbReference type="GeneID" id="30994119"/>
<dbReference type="InterPro" id="IPR033712">
    <property type="entry name" value="Pumilio_RNA-bd"/>
</dbReference>
<feature type="repeat" description="Pumilio" evidence="7">
    <location>
        <begin position="764"/>
        <end position="799"/>
    </location>
</feature>
<feature type="repeat" description="Pumilio" evidence="7">
    <location>
        <begin position="620"/>
        <end position="655"/>
    </location>
</feature>
<dbReference type="SUPFAM" id="SSF48371">
    <property type="entry name" value="ARM repeat"/>
    <property type="match status" value="1"/>
</dbReference>
<gene>
    <name evidence="10" type="ORF">HYPBUDRAFT_13534</name>
</gene>
<evidence type="ECO:0000256" key="1">
    <source>
        <dbReference type="ARBA" id="ARBA00004496"/>
    </source>
</evidence>
<dbReference type="InterPro" id="IPR033133">
    <property type="entry name" value="PUM-HD"/>
</dbReference>
<dbReference type="GO" id="GO:0003730">
    <property type="term" value="F:mRNA 3'-UTR binding"/>
    <property type="evidence" value="ECO:0007669"/>
    <property type="project" value="TreeGrafter"/>
</dbReference>
<dbReference type="InterPro" id="IPR001313">
    <property type="entry name" value="Pumilio_RNA-bd_rpt"/>
</dbReference>
<feature type="compositionally biased region" description="Low complexity" evidence="8">
    <location>
        <begin position="253"/>
        <end position="270"/>
    </location>
</feature>
<evidence type="ECO:0000259" key="9">
    <source>
        <dbReference type="PROSITE" id="PS50303"/>
    </source>
</evidence>
<feature type="compositionally biased region" description="Pro residues" evidence="8">
    <location>
        <begin position="452"/>
        <end position="462"/>
    </location>
</feature>
<feature type="repeat" description="Pumilio" evidence="7">
    <location>
        <begin position="656"/>
        <end position="691"/>
    </location>
</feature>
<dbReference type="GO" id="GO:0005737">
    <property type="term" value="C:cytoplasm"/>
    <property type="evidence" value="ECO:0007669"/>
    <property type="project" value="UniProtKB-SubCell"/>
</dbReference>
<feature type="region of interest" description="Disordered" evidence="8">
    <location>
        <begin position="251"/>
        <end position="272"/>
    </location>
</feature>
<evidence type="ECO:0000256" key="5">
    <source>
        <dbReference type="ARBA" id="ARBA00060736"/>
    </source>
</evidence>
<accession>A0A1E4RCG9</accession>
<feature type="region of interest" description="Disordered" evidence="8">
    <location>
        <begin position="1"/>
        <end position="24"/>
    </location>
</feature>
<comment type="subcellular location">
    <subcellularLocation>
        <location evidence="1">Cytoplasm</location>
    </subcellularLocation>
</comment>
<name>A0A1E4RCG9_9ASCO</name>
<feature type="region of interest" description="Disordered" evidence="8">
    <location>
        <begin position="428"/>
        <end position="530"/>
    </location>
</feature>
<feature type="repeat" description="Pumilio" evidence="7">
    <location>
        <begin position="692"/>
        <end position="727"/>
    </location>
</feature>
<dbReference type="PANTHER" id="PTHR12537:SF12">
    <property type="entry name" value="MATERNAL PROTEIN PUMILIO"/>
    <property type="match status" value="1"/>
</dbReference>
<dbReference type="AlphaFoldDB" id="A0A1E4RCG9"/>
<feature type="repeat" description="Pumilio" evidence="7">
    <location>
        <begin position="548"/>
        <end position="583"/>
    </location>
</feature>